<dbReference type="CDD" id="cd00761">
    <property type="entry name" value="Glyco_tranf_GTA_type"/>
    <property type="match status" value="1"/>
</dbReference>
<comment type="caution">
    <text evidence="2">The sequence shown here is derived from an EMBL/GenBank/DDBJ whole genome shotgun (WGS) entry which is preliminary data.</text>
</comment>
<dbReference type="Gene3D" id="3.90.550.10">
    <property type="entry name" value="Spore Coat Polysaccharide Biosynthesis Protein SpsA, Chain A"/>
    <property type="match status" value="1"/>
</dbReference>
<name>A0A3A5K4P3_9ENTR</name>
<evidence type="ECO:0000313" key="3">
    <source>
        <dbReference type="Proteomes" id="UP000276295"/>
    </source>
</evidence>
<dbReference type="RefSeq" id="WP_120063307.1">
    <property type="nucleotide sequence ID" value="NZ_QZWH01000005.1"/>
</dbReference>
<dbReference type="InterPro" id="IPR001173">
    <property type="entry name" value="Glyco_trans_2-like"/>
</dbReference>
<feature type="domain" description="Glycosyltransferase 2-like" evidence="1">
    <location>
        <begin position="4"/>
        <end position="172"/>
    </location>
</feature>
<reference evidence="2 3" key="1">
    <citation type="submission" date="2018-09" db="EMBL/GenBank/DDBJ databases">
        <title>Draft genome sequence of Buttiauxella izardii CCUG 35510T.</title>
        <authorList>
            <person name="Salva-Serra F."/>
            <person name="Marathe N."/>
            <person name="Moore E."/>
            <person name="Stadler-Svensson L."/>
            <person name="Engstrom-Jakobsson H."/>
        </authorList>
    </citation>
    <scope>NUCLEOTIDE SEQUENCE [LARGE SCALE GENOMIC DNA]</scope>
    <source>
        <strain evidence="2 3">CCUG 35510</strain>
    </source>
</reference>
<keyword evidence="3" id="KW-1185">Reference proteome</keyword>
<accession>A0A3A5K4P3</accession>
<organism evidence="2 3">
    <name type="scientific">Buttiauxella izardii</name>
    <dbReference type="NCBI Taxonomy" id="82991"/>
    <lineage>
        <taxon>Bacteria</taxon>
        <taxon>Pseudomonadati</taxon>
        <taxon>Pseudomonadota</taxon>
        <taxon>Gammaproteobacteria</taxon>
        <taxon>Enterobacterales</taxon>
        <taxon>Enterobacteriaceae</taxon>
        <taxon>Buttiauxella</taxon>
    </lineage>
</organism>
<evidence type="ECO:0000313" key="2">
    <source>
        <dbReference type="EMBL" id="RJT27294.1"/>
    </source>
</evidence>
<dbReference type="OrthoDB" id="9801954at2"/>
<dbReference type="PANTHER" id="PTHR22916">
    <property type="entry name" value="GLYCOSYLTRANSFERASE"/>
    <property type="match status" value="1"/>
</dbReference>
<dbReference type="InterPro" id="IPR029044">
    <property type="entry name" value="Nucleotide-diphossugar_trans"/>
</dbReference>
<proteinExistence type="predicted"/>
<dbReference type="Pfam" id="PF00535">
    <property type="entry name" value="Glycos_transf_2"/>
    <property type="match status" value="1"/>
</dbReference>
<keyword evidence="2" id="KW-0808">Transferase</keyword>
<dbReference type="Proteomes" id="UP000276295">
    <property type="component" value="Unassembled WGS sequence"/>
</dbReference>
<dbReference type="AlphaFoldDB" id="A0A3A5K4P3"/>
<protein>
    <submittedName>
        <fullName evidence="2">Glycosyltransferase family 2 protein</fullName>
    </submittedName>
</protein>
<dbReference type="SUPFAM" id="SSF53448">
    <property type="entry name" value="Nucleotide-diphospho-sugar transferases"/>
    <property type="match status" value="1"/>
</dbReference>
<evidence type="ECO:0000259" key="1">
    <source>
        <dbReference type="Pfam" id="PF00535"/>
    </source>
</evidence>
<gene>
    <name evidence="2" type="ORF">D6029_02800</name>
</gene>
<dbReference type="GO" id="GO:0016758">
    <property type="term" value="F:hexosyltransferase activity"/>
    <property type="evidence" value="ECO:0007669"/>
    <property type="project" value="UniProtKB-ARBA"/>
</dbReference>
<dbReference type="EMBL" id="QZWH01000005">
    <property type="protein sequence ID" value="RJT27294.1"/>
    <property type="molecule type" value="Genomic_DNA"/>
</dbReference>
<sequence>MLLSVVIPVWKRVIELSLILNELNKQAALNDIKLEVILCDSHSGIEIEKIIDDAINELNSLTIRHLHTENIVAAKRNLGIKKSSGQYLIFLDDDCIPGEDFLNDVVHIVNNYKENTVYCGEVRFVKELVNNSNYYRYRDSRHPKYSDDEMLILNEWTFVSMNCLISRDILERTQILYNENFLGYGCEDHEFPWQLMNSGVNIIMSKQMILHHEHGGDIIKYSNKIRSTARDGMLALSIECPELFASNKKINAIENIFIKSKSIFSKIIKKVLSEYLALRIAKLLIKNDRNKIFYIPLLYRYILLCSYLKGCQERETIDRKQLLKNWYL</sequence>